<evidence type="ECO:0000256" key="3">
    <source>
        <dbReference type="ARBA" id="ARBA00022691"/>
    </source>
</evidence>
<dbReference type="GO" id="GO:0032259">
    <property type="term" value="P:methylation"/>
    <property type="evidence" value="ECO:0007669"/>
    <property type="project" value="UniProtKB-KW"/>
</dbReference>
<accession>A0ABS6SWH0</accession>
<proteinExistence type="predicted"/>
<dbReference type="PANTHER" id="PTHR30481">
    <property type="entry name" value="DNA ADENINE METHYLASE"/>
    <property type="match status" value="1"/>
</dbReference>
<name>A0ABS6SWH0_9RHOB</name>
<dbReference type="InterPro" id="IPR002052">
    <property type="entry name" value="DNA_methylase_N6_adenine_CS"/>
</dbReference>
<evidence type="ECO:0000313" key="4">
    <source>
        <dbReference type="EMBL" id="MBV7377292.1"/>
    </source>
</evidence>
<keyword evidence="5" id="KW-1185">Reference proteome</keyword>
<comment type="caution">
    <text evidence="4">The sequence shown here is derived from an EMBL/GenBank/DDBJ whole genome shotgun (WGS) entry which is preliminary data.</text>
</comment>
<keyword evidence="3" id="KW-0949">S-adenosyl-L-methionine</keyword>
<evidence type="ECO:0000256" key="2">
    <source>
        <dbReference type="ARBA" id="ARBA00022679"/>
    </source>
</evidence>
<sequence length="278" mass="31989">MMIGTRGKDGLNQVQPFLKWAGGKRWFAEKYLDLMPDSFERFVEPFLGSGAVFFALRPRRALLSDLNDDLIGCYRSIRDEPDKIRDGLAYHQTVHSKEHYYRVRSAKPDDPTKLAVWFLYLNRTCWNGLYRVNKRNEFNVPKGTKTTVVLKTDDFPATARVLRDAEIRQCDFEETIDRVGAGDFVFVDPPYTVKHNLNGFVKYNDKIFSWNDQVRLRDAVVRARNRGAMIMVTNANHASISELYAGFGQHTVVDRASVLAGNAKFRSPTEELVIRSWL</sequence>
<dbReference type="Pfam" id="PF02086">
    <property type="entry name" value="MethyltransfD12"/>
    <property type="match status" value="1"/>
</dbReference>
<dbReference type="GO" id="GO:0009007">
    <property type="term" value="F:site-specific DNA-methyltransferase (adenine-specific) activity"/>
    <property type="evidence" value="ECO:0007669"/>
    <property type="project" value="UniProtKB-EC"/>
</dbReference>
<gene>
    <name evidence="4" type="ORF">KJP28_00030</name>
</gene>
<organism evidence="4 5">
    <name type="scientific">Maritimibacter dapengensis</name>
    <dbReference type="NCBI Taxonomy" id="2836868"/>
    <lineage>
        <taxon>Bacteria</taxon>
        <taxon>Pseudomonadati</taxon>
        <taxon>Pseudomonadota</taxon>
        <taxon>Alphaproteobacteria</taxon>
        <taxon>Rhodobacterales</taxon>
        <taxon>Roseobacteraceae</taxon>
        <taxon>Maritimibacter</taxon>
    </lineage>
</organism>
<protein>
    <submittedName>
        <fullName evidence="4">Dam family site-specific DNA-(Adenine-N6)-methyltransferase</fullName>
        <ecNumber evidence="4">2.1.1.72</ecNumber>
    </submittedName>
</protein>
<evidence type="ECO:0000256" key="1">
    <source>
        <dbReference type="ARBA" id="ARBA00022603"/>
    </source>
</evidence>
<dbReference type="InterPro" id="IPR012327">
    <property type="entry name" value="MeTrfase_D12"/>
</dbReference>
<keyword evidence="2 4" id="KW-0808">Transferase</keyword>
<reference evidence="4 5" key="1">
    <citation type="submission" date="2021-05" db="EMBL/GenBank/DDBJ databases">
        <title>Culturable bacteria isolated from Daya Bay.</title>
        <authorList>
            <person name="Zheng W."/>
            <person name="Yu S."/>
            <person name="Huang Y."/>
        </authorList>
    </citation>
    <scope>NUCLEOTIDE SEQUENCE [LARGE SCALE GENOMIC DNA]</scope>
    <source>
        <strain evidence="4 5">DP4N28-5</strain>
    </source>
</reference>
<dbReference type="PANTHER" id="PTHR30481:SF3">
    <property type="entry name" value="DNA ADENINE METHYLASE"/>
    <property type="match status" value="1"/>
</dbReference>
<keyword evidence="1 4" id="KW-0489">Methyltransferase</keyword>
<dbReference type="EMBL" id="JAHUZE010000001">
    <property type="protein sequence ID" value="MBV7377292.1"/>
    <property type="molecule type" value="Genomic_DNA"/>
</dbReference>
<dbReference type="NCBIfam" id="TIGR00571">
    <property type="entry name" value="dam"/>
    <property type="match status" value="1"/>
</dbReference>
<dbReference type="PIRSF" id="PIRSF000398">
    <property type="entry name" value="M_m6A_EcoRV"/>
    <property type="match status" value="1"/>
</dbReference>
<dbReference type="PROSITE" id="PS00092">
    <property type="entry name" value="N6_MTASE"/>
    <property type="match status" value="1"/>
</dbReference>
<dbReference type="EC" id="2.1.1.72" evidence="4"/>
<dbReference type="Proteomes" id="UP000756530">
    <property type="component" value="Unassembled WGS sequence"/>
</dbReference>
<dbReference type="InterPro" id="IPR012263">
    <property type="entry name" value="M_m6A_EcoRV"/>
</dbReference>
<evidence type="ECO:0000313" key="5">
    <source>
        <dbReference type="Proteomes" id="UP000756530"/>
    </source>
</evidence>